<dbReference type="InterPro" id="IPR003385">
    <property type="entry name" value="Glyco_hydro_77"/>
</dbReference>
<evidence type="ECO:0000256" key="1">
    <source>
        <dbReference type="ARBA" id="ARBA00000439"/>
    </source>
</evidence>
<dbReference type="InterPro" id="IPR048458">
    <property type="entry name" value="MalQ_N"/>
</dbReference>
<dbReference type="NCBIfam" id="TIGR00217">
    <property type="entry name" value="malQ"/>
    <property type="match status" value="1"/>
</dbReference>
<keyword evidence="6" id="KW-0119">Carbohydrate metabolism</keyword>
<organism evidence="10">
    <name type="scientific">mine drainage metagenome</name>
    <dbReference type="NCBI Taxonomy" id="410659"/>
    <lineage>
        <taxon>unclassified sequences</taxon>
        <taxon>metagenomes</taxon>
        <taxon>ecological metagenomes</taxon>
    </lineage>
</organism>
<proteinExistence type="inferred from homology"/>
<sequence length="736" mass="81209">MSEGINGALQRLADRCGISPDYHDIWGNRHVVSDLTRRRLLSAMHLPVEGDLAALALEFENRDWLRPLAPAMVFKASAGAPRIEVTLPAGLAQRHCRWSLTLEDGECQGGDFLPADLELVAERSVAGTWYQRRLLTLPQPVPIGYHRFELGEPERAETTRLQLIVAPDQCYQPPAVRKGRRIWGPAVQLYGLRSQRNWGIGDFTDLKTLLDLAAGAGAGIVGVNPLHALFPDQPGQFSPYSPSSRLFVNILYLDVAAIPDFREQDLDADPDFRADLHRLRESELVDYEAVSALKRKALAHAYRHFRDRHLSPGSARADAFRRFCAEGGEALASHALFEALQAHFRARDAAVWGWPAWPPEYHDPHGPAVTAFARTHAAEADFYAYLQWQAELQLAEAGEHSRRLGLGVGLYQDLAVGASPGGAESWAGQGVYAAGAHAGAPPDDFNLHGQDWGLPPFVPHRLRDAAYAPFIATLRANMRHCGALRIDHVMNLTRLFWVPAGASAAEGAYVSYPLDDLLGILALESQRNRCLIIGEDLGTVPDGLRPRLKALGVLSYRPLFFAREDNGDFLMPARFPDQALVCIGTHDLPTLRGFWLGQDLAARAALGLFPSEELRASLTAGRAQDRPRLLQALARENLLPAGMTADAQTLPDITFELAVAVHRYLARSPAGVMAVQPEDVFGVIEQANLPGSVAEHPNWRRKLPLELERWREDRRFGDLGEALRRERDGSMPDALA</sequence>
<comment type="catalytic activity">
    <reaction evidence="1">
        <text>Transfers a segment of a (1-&gt;4)-alpha-D-glucan to a new position in an acceptor, which may be glucose or a (1-&gt;4)-alpha-D-glucan.</text>
        <dbReference type="EC" id="2.4.1.25"/>
    </reaction>
</comment>
<dbReference type="Pfam" id="PF21226">
    <property type="entry name" value="MalQ_N"/>
    <property type="match status" value="1"/>
</dbReference>
<dbReference type="PANTHER" id="PTHR32438:SF5">
    <property type="entry name" value="4-ALPHA-GLUCANOTRANSFERASE DPE1, CHLOROPLASTIC_AMYLOPLASTIC"/>
    <property type="match status" value="1"/>
</dbReference>
<evidence type="ECO:0000259" key="9">
    <source>
        <dbReference type="Pfam" id="PF21226"/>
    </source>
</evidence>
<dbReference type="AlphaFoldDB" id="A0A1J5RCD5"/>
<evidence type="ECO:0000256" key="6">
    <source>
        <dbReference type="ARBA" id="ARBA00023277"/>
    </source>
</evidence>
<dbReference type="Pfam" id="PF02446">
    <property type="entry name" value="Glyco_hydro_77"/>
    <property type="match status" value="1"/>
</dbReference>
<dbReference type="InterPro" id="IPR017853">
    <property type="entry name" value="GH"/>
</dbReference>
<evidence type="ECO:0000313" key="10">
    <source>
        <dbReference type="EMBL" id="OIQ92994.1"/>
    </source>
</evidence>
<dbReference type="GO" id="GO:0004134">
    <property type="term" value="F:4-alpha-glucanotransferase activity"/>
    <property type="evidence" value="ECO:0007669"/>
    <property type="project" value="UniProtKB-EC"/>
</dbReference>
<evidence type="ECO:0000256" key="7">
    <source>
        <dbReference type="ARBA" id="ARBA00031423"/>
    </source>
</evidence>
<evidence type="ECO:0000256" key="4">
    <source>
        <dbReference type="ARBA" id="ARBA00022676"/>
    </source>
</evidence>
<evidence type="ECO:0000256" key="3">
    <source>
        <dbReference type="ARBA" id="ARBA00012560"/>
    </source>
</evidence>
<name>A0A1J5RCD5_9ZZZZ</name>
<dbReference type="PANTHER" id="PTHR32438">
    <property type="entry name" value="4-ALPHA-GLUCANOTRANSFERASE DPE1, CHLOROPLASTIC/AMYLOPLASTIC"/>
    <property type="match status" value="1"/>
</dbReference>
<reference evidence="10" key="1">
    <citation type="submission" date="2016-10" db="EMBL/GenBank/DDBJ databases">
        <title>Sequence of Gallionella enrichment culture.</title>
        <authorList>
            <person name="Poehlein A."/>
            <person name="Muehling M."/>
            <person name="Daniel R."/>
        </authorList>
    </citation>
    <scope>NUCLEOTIDE SEQUENCE</scope>
</reference>
<gene>
    <name evidence="10" type="primary">malQ_7</name>
    <name evidence="10" type="ORF">GALL_250440</name>
</gene>
<comment type="caution">
    <text evidence="10">The sequence shown here is derived from an EMBL/GenBank/DDBJ whole genome shotgun (WGS) entry which is preliminary data.</text>
</comment>
<dbReference type="EMBL" id="MLJW01000217">
    <property type="protein sequence ID" value="OIQ92994.1"/>
    <property type="molecule type" value="Genomic_DNA"/>
</dbReference>
<evidence type="ECO:0000256" key="2">
    <source>
        <dbReference type="ARBA" id="ARBA00005684"/>
    </source>
</evidence>
<dbReference type="SUPFAM" id="SSF51445">
    <property type="entry name" value="(Trans)glycosidases"/>
    <property type="match status" value="1"/>
</dbReference>
<protein>
    <recommendedName>
        <fullName evidence="3">4-alpha-glucanotransferase</fullName>
        <ecNumber evidence="3">2.4.1.25</ecNumber>
    </recommendedName>
    <alternativeName>
        <fullName evidence="7">Amylomaltase</fullName>
    </alternativeName>
    <alternativeName>
        <fullName evidence="8">Disproportionating enzyme</fullName>
    </alternativeName>
</protein>
<evidence type="ECO:0000256" key="5">
    <source>
        <dbReference type="ARBA" id="ARBA00022679"/>
    </source>
</evidence>
<evidence type="ECO:0000256" key="8">
    <source>
        <dbReference type="ARBA" id="ARBA00031501"/>
    </source>
</evidence>
<dbReference type="GO" id="GO:0005975">
    <property type="term" value="P:carbohydrate metabolic process"/>
    <property type="evidence" value="ECO:0007669"/>
    <property type="project" value="InterPro"/>
</dbReference>
<feature type="domain" description="MalQ N-terminal beta-sandwich" evidence="9">
    <location>
        <begin position="68"/>
        <end position="167"/>
    </location>
</feature>
<dbReference type="Gene3D" id="3.20.20.80">
    <property type="entry name" value="Glycosidases"/>
    <property type="match status" value="1"/>
</dbReference>
<keyword evidence="4 10" id="KW-0328">Glycosyltransferase</keyword>
<comment type="similarity">
    <text evidence="2">Belongs to the disproportionating enzyme family.</text>
</comment>
<dbReference type="EC" id="2.4.1.25" evidence="3"/>
<keyword evidence="5 10" id="KW-0808">Transferase</keyword>
<accession>A0A1J5RCD5</accession>